<gene>
    <name evidence="1" type="ORF">EA472_05675</name>
</gene>
<protein>
    <submittedName>
        <fullName evidence="1">Uncharacterized protein</fullName>
    </submittedName>
</protein>
<sequence>MIACKPSPQPFSTENSHIGPLLELFDGIAYVTETTATPRILPPTGTFFGLNPFGNPLDDATFARLVELGSYVLFPVPETVAQRIRTLVTIEFEVYWNPYIICLELLVDFVGEVHDLTVLRLAETILRFVFDLLVRKWM</sequence>
<reference evidence="1 2" key="1">
    <citation type="submission" date="2018-10" db="EMBL/GenBank/DDBJ databases">
        <title>Natrarchaeobius chitinivorans gen. nov., sp. nov., and Natrarchaeobius haloalkaliphilus sp. nov., alkaliphilic, chitin-utilizing haloarchaea from hypersaline alkaline lakes.</title>
        <authorList>
            <person name="Sorokin D.Y."/>
            <person name="Elcheninov A.G."/>
            <person name="Kostrikina N.A."/>
            <person name="Bale N.J."/>
            <person name="Sinninghe Damste J.S."/>
            <person name="Khijniak T.V."/>
            <person name="Kublanov I.V."/>
            <person name="Toshchakov S.V."/>
        </authorList>
    </citation>
    <scope>NUCLEOTIDE SEQUENCE [LARGE SCALE GENOMIC DNA]</scope>
    <source>
        <strain evidence="1 2">AArcht7</strain>
    </source>
</reference>
<dbReference type="EMBL" id="REFZ01000003">
    <property type="protein sequence ID" value="RQH01807.1"/>
    <property type="molecule type" value="Genomic_DNA"/>
</dbReference>
<organism evidence="1 2">
    <name type="scientific">Natrarchaeobius chitinivorans</name>
    <dbReference type="NCBI Taxonomy" id="1679083"/>
    <lineage>
        <taxon>Archaea</taxon>
        <taxon>Methanobacteriati</taxon>
        <taxon>Methanobacteriota</taxon>
        <taxon>Stenosarchaea group</taxon>
        <taxon>Halobacteria</taxon>
        <taxon>Halobacteriales</taxon>
        <taxon>Natrialbaceae</taxon>
        <taxon>Natrarchaeobius</taxon>
    </lineage>
</organism>
<evidence type="ECO:0000313" key="2">
    <source>
        <dbReference type="Proteomes" id="UP000281431"/>
    </source>
</evidence>
<accession>A0A3N6N2F0</accession>
<keyword evidence="2" id="KW-1185">Reference proteome</keyword>
<dbReference type="AlphaFoldDB" id="A0A3N6N2F0"/>
<proteinExistence type="predicted"/>
<comment type="caution">
    <text evidence="1">The sequence shown here is derived from an EMBL/GenBank/DDBJ whole genome shotgun (WGS) entry which is preliminary data.</text>
</comment>
<dbReference type="Proteomes" id="UP000281431">
    <property type="component" value="Unassembled WGS sequence"/>
</dbReference>
<name>A0A3N6N2F0_NATCH</name>
<evidence type="ECO:0000313" key="1">
    <source>
        <dbReference type="EMBL" id="RQH01807.1"/>
    </source>
</evidence>